<feature type="transmembrane region" description="Helical" evidence="1">
    <location>
        <begin position="20"/>
        <end position="39"/>
    </location>
</feature>
<keyword evidence="1" id="KW-1133">Transmembrane helix</keyword>
<name>G0R297_ICHMU</name>
<dbReference type="Proteomes" id="UP000008983">
    <property type="component" value="Unassembled WGS sequence"/>
</dbReference>
<keyword evidence="1" id="KW-0472">Membrane</keyword>
<protein>
    <recommendedName>
        <fullName evidence="4">Transmembrane protein</fullName>
    </recommendedName>
</protein>
<dbReference type="AlphaFoldDB" id="G0R297"/>
<sequence length="146" mass="18053">MIRKYYIFKQFYSTLIYENSIIQTLICFILTFYKILQIYDQHFFIFSFRFFLQGIRNSRFRIFLYIVNCLQNGKQIRQKHVSKLSFTNLQPLFSYQFIQPLYLVNSSQSYLFSYIFQVHLYIQPLLEYIWPLLYMSIILICNQQYL</sequence>
<evidence type="ECO:0008006" key="4">
    <source>
        <dbReference type="Google" id="ProtNLM"/>
    </source>
</evidence>
<dbReference type="RefSeq" id="XP_004029658.1">
    <property type="nucleotide sequence ID" value="XM_004029610.1"/>
</dbReference>
<organism evidence="2 3">
    <name type="scientific">Ichthyophthirius multifiliis</name>
    <name type="common">White spot disease agent</name>
    <name type="synonym">Ich</name>
    <dbReference type="NCBI Taxonomy" id="5932"/>
    <lineage>
        <taxon>Eukaryota</taxon>
        <taxon>Sar</taxon>
        <taxon>Alveolata</taxon>
        <taxon>Ciliophora</taxon>
        <taxon>Intramacronucleata</taxon>
        <taxon>Oligohymenophorea</taxon>
        <taxon>Hymenostomatida</taxon>
        <taxon>Ophryoglenina</taxon>
        <taxon>Ichthyophthirius</taxon>
    </lineage>
</organism>
<reference evidence="2 3" key="1">
    <citation type="submission" date="2011-07" db="EMBL/GenBank/DDBJ databases">
        <authorList>
            <person name="Coyne R."/>
            <person name="Brami D."/>
            <person name="Johnson J."/>
            <person name="Hostetler J."/>
            <person name="Hannick L."/>
            <person name="Clark T."/>
            <person name="Cassidy-Hanley D."/>
            <person name="Inman J."/>
        </authorList>
    </citation>
    <scope>NUCLEOTIDE SEQUENCE [LARGE SCALE GENOMIC DNA]</scope>
    <source>
        <strain evidence="2 3">G5</strain>
    </source>
</reference>
<gene>
    <name evidence="2" type="ORF">IMG5_176080</name>
</gene>
<evidence type="ECO:0000313" key="2">
    <source>
        <dbReference type="EMBL" id="EGR28422.1"/>
    </source>
</evidence>
<feature type="transmembrane region" description="Helical" evidence="1">
    <location>
        <begin position="128"/>
        <end position="145"/>
    </location>
</feature>
<keyword evidence="1" id="KW-0812">Transmembrane</keyword>
<keyword evidence="3" id="KW-1185">Reference proteome</keyword>
<evidence type="ECO:0000256" key="1">
    <source>
        <dbReference type="SAM" id="Phobius"/>
    </source>
</evidence>
<proteinExistence type="predicted"/>
<accession>G0R297</accession>
<dbReference type="EMBL" id="GL984247">
    <property type="protein sequence ID" value="EGR28422.1"/>
    <property type="molecule type" value="Genomic_DNA"/>
</dbReference>
<dbReference type="InParanoid" id="G0R297"/>
<evidence type="ECO:0000313" key="3">
    <source>
        <dbReference type="Proteomes" id="UP000008983"/>
    </source>
</evidence>
<dbReference type="GeneID" id="14904495"/>